<name>A0A4P2VGM2_FLUSA</name>
<comment type="catalytic activity">
    <reaction evidence="6">
        <text>cytidine(1402) in 16S rRNA + S-adenosyl-L-methionine = 2'-O-methylcytidine(1402) in 16S rRNA + S-adenosyl-L-homocysteine + H(+)</text>
        <dbReference type="Rhea" id="RHEA:42924"/>
        <dbReference type="Rhea" id="RHEA-COMP:10285"/>
        <dbReference type="Rhea" id="RHEA-COMP:10286"/>
        <dbReference type="ChEBI" id="CHEBI:15378"/>
        <dbReference type="ChEBI" id="CHEBI:57856"/>
        <dbReference type="ChEBI" id="CHEBI:59789"/>
        <dbReference type="ChEBI" id="CHEBI:74495"/>
        <dbReference type="ChEBI" id="CHEBI:82748"/>
        <dbReference type="EC" id="2.1.1.198"/>
    </reaction>
</comment>
<dbReference type="CDD" id="cd11648">
    <property type="entry name" value="RsmI"/>
    <property type="match status" value="1"/>
</dbReference>
<evidence type="ECO:0000256" key="4">
    <source>
        <dbReference type="ARBA" id="ARBA00022679"/>
    </source>
</evidence>
<dbReference type="InterPro" id="IPR014777">
    <property type="entry name" value="4pyrrole_Mease_sub1"/>
</dbReference>
<evidence type="ECO:0000313" key="9">
    <source>
        <dbReference type="Proteomes" id="UP000291236"/>
    </source>
</evidence>
<accession>A0A4P2VGM2</accession>
<dbReference type="InterPro" id="IPR014776">
    <property type="entry name" value="4pyrrole_Mease_sub2"/>
</dbReference>
<dbReference type="PIRSF" id="PIRSF005917">
    <property type="entry name" value="MTase_YraL"/>
    <property type="match status" value="1"/>
</dbReference>
<evidence type="ECO:0000256" key="5">
    <source>
        <dbReference type="ARBA" id="ARBA00022691"/>
    </source>
</evidence>
<protein>
    <recommendedName>
        <fullName evidence="6">Ribosomal RNA small subunit methyltransferase I</fullName>
        <ecNumber evidence="6">2.1.1.198</ecNumber>
    </recommendedName>
    <alternativeName>
        <fullName evidence="6">16S rRNA 2'-O-ribose C1402 methyltransferase</fullName>
    </alternativeName>
    <alternativeName>
        <fullName evidence="6">rRNA (cytidine-2'-O-)-methyltransferase RsmI</fullName>
    </alternativeName>
</protein>
<evidence type="ECO:0000259" key="7">
    <source>
        <dbReference type="Pfam" id="PF00590"/>
    </source>
</evidence>
<dbReference type="EC" id="2.1.1.198" evidence="6"/>
<dbReference type="InterPro" id="IPR018063">
    <property type="entry name" value="SAM_MeTrfase_RsmI_CS"/>
</dbReference>
<dbReference type="EMBL" id="AP019368">
    <property type="protein sequence ID" value="BBH51771.1"/>
    <property type="molecule type" value="Genomic_DNA"/>
</dbReference>
<keyword evidence="1 6" id="KW-0963">Cytoplasm</keyword>
<evidence type="ECO:0000256" key="3">
    <source>
        <dbReference type="ARBA" id="ARBA00022603"/>
    </source>
</evidence>
<dbReference type="NCBIfam" id="TIGR00096">
    <property type="entry name" value="16S rRNA (cytidine(1402)-2'-O)-methyltransferase"/>
    <property type="match status" value="1"/>
</dbReference>
<evidence type="ECO:0000256" key="2">
    <source>
        <dbReference type="ARBA" id="ARBA00022552"/>
    </source>
</evidence>
<evidence type="ECO:0000256" key="6">
    <source>
        <dbReference type="HAMAP-Rule" id="MF_01877"/>
    </source>
</evidence>
<comment type="function">
    <text evidence="6">Catalyzes the 2'-O-methylation of the ribose of cytidine 1402 (C1402) in 16S rRNA.</text>
</comment>
<dbReference type="OrthoDB" id="9809084at2"/>
<dbReference type="InterPro" id="IPR000878">
    <property type="entry name" value="4pyrrol_Mease"/>
</dbReference>
<sequence length="285" mass="32064">MSEPVLYIVATPIGTLGDFSQRAQSILSSVSFIACEDTRHTSKLLHNFGIKAPLESLHVHNEKEKSEFLINKLLNSELKCAAVVSDAGTPCISDPGSFFIRAAHKHGIRILSIPGPSSMTSALAASGFIQPRTLFSGFLERSKKDQCKEFARWKSIAPCIAVFFESPKRIIDTLKNIKEYFFQTPIQLTLSREISKKFEEHINGSIDEILKEIEKKSEIQGEFVITVNIEPILNEKLEKPCEEIAFEVLELVKNGMHIKEACKVLAEKYEQSSKEIYNVYLKIKS</sequence>
<dbReference type="SUPFAM" id="SSF53790">
    <property type="entry name" value="Tetrapyrrole methylase"/>
    <property type="match status" value="1"/>
</dbReference>
<dbReference type="AlphaFoldDB" id="A0A4P2VGM2"/>
<dbReference type="GO" id="GO:0070677">
    <property type="term" value="F:rRNA (cytosine-2'-O-)-methyltransferase activity"/>
    <property type="evidence" value="ECO:0007669"/>
    <property type="project" value="UniProtKB-UniRule"/>
</dbReference>
<dbReference type="RefSeq" id="WP_130605635.1">
    <property type="nucleotide sequence ID" value="NZ_AP019368.1"/>
</dbReference>
<keyword evidence="4 6" id="KW-0808">Transferase</keyword>
<organism evidence="8 9">
    <name type="scientific">Fluviispira sanaruensis</name>
    <dbReference type="NCBI Taxonomy" id="2493639"/>
    <lineage>
        <taxon>Bacteria</taxon>
        <taxon>Pseudomonadati</taxon>
        <taxon>Bdellovibrionota</taxon>
        <taxon>Oligoflexia</taxon>
        <taxon>Silvanigrellales</taxon>
        <taxon>Silvanigrellaceae</taxon>
        <taxon>Fluviispira</taxon>
    </lineage>
</organism>
<dbReference type="Gene3D" id="3.30.950.10">
    <property type="entry name" value="Methyltransferase, Cobalt-precorrin-4 Transmethylase, Domain 2"/>
    <property type="match status" value="1"/>
</dbReference>
<evidence type="ECO:0000313" key="8">
    <source>
        <dbReference type="EMBL" id="BBH51771.1"/>
    </source>
</evidence>
<proteinExistence type="inferred from homology"/>
<dbReference type="PANTHER" id="PTHR46111">
    <property type="entry name" value="RIBOSOMAL RNA SMALL SUBUNIT METHYLTRANSFERASE I"/>
    <property type="match status" value="1"/>
</dbReference>
<keyword evidence="5 6" id="KW-0949">S-adenosyl-L-methionine</keyword>
<dbReference type="PANTHER" id="PTHR46111:SF1">
    <property type="entry name" value="RIBOSOMAL RNA SMALL SUBUNIT METHYLTRANSFERASE I"/>
    <property type="match status" value="1"/>
</dbReference>
<dbReference type="Gene3D" id="3.40.1010.10">
    <property type="entry name" value="Cobalt-precorrin-4 Transmethylase, Domain 1"/>
    <property type="match status" value="1"/>
</dbReference>
<keyword evidence="2 6" id="KW-0698">rRNA processing</keyword>
<evidence type="ECO:0000256" key="1">
    <source>
        <dbReference type="ARBA" id="ARBA00022490"/>
    </source>
</evidence>
<keyword evidence="9" id="KW-1185">Reference proteome</keyword>
<dbReference type="Pfam" id="PF00590">
    <property type="entry name" value="TP_methylase"/>
    <property type="match status" value="1"/>
</dbReference>
<dbReference type="InterPro" id="IPR008189">
    <property type="entry name" value="rRNA_ssu_MeTfrase_I"/>
</dbReference>
<reference evidence="8 9" key="1">
    <citation type="submission" date="2018-12" db="EMBL/GenBank/DDBJ databases">
        <title>Rubrispira sanarue gen. nov., sp., nov., a member of the order Silvanigrellales, isolated from a brackish lake in Hamamatsu Japan.</title>
        <authorList>
            <person name="Maejima Y."/>
            <person name="Iino T."/>
            <person name="Muraguchi Y."/>
            <person name="Fukuda K."/>
            <person name="Nojiri H."/>
            <person name="Ohkuma M."/>
            <person name="Moriuchi R."/>
            <person name="Dohra H."/>
            <person name="Kimbara K."/>
            <person name="Shintani M."/>
        </authorList>
    </citation>
    <scope>NUCLEOTIDE SEQUENCE [LARGE SCALE GENOMIC DNA]</scope>
    <source>
        <strain evidence="8 9">RF1110005</strain>
    </source>
</reference>
<dbReference type="PROSITE" id="PS01296">
    <property type="entry name" value="RSMI"/>
    <property type="match status" value="1"/>
</dbReference>
<dbReference type="Proteomes" id="UP000291236">
    <property type="component" value="Chromosome"/>
</dbReference>
<dbReference type="GO" id="GO:0005737">
    <property type="term" value="C:cytoplasm"/>
    <property type="evidence" value="ECO:0007669"/>
    <property type="project" value="UniProtKB-SubCell"/>
</dbReference>
<dbReference type="KEGG" id="sbf:JCM31447_01890"/>
<keyword evidence="3 6" id="KW-0489">Methyltransferase</keyword>
<dbReference type="HAMAP" id="MF_01877">
    <property type="entry name" value="16SrRNA_methyltr_I"/>
    <property type="match status" value="1"/>
</dbReference>
<gene>
    <name evidence="6 8" type="primary">rsmI</name>
    <name evidence="8" type="ORF">JCM31447_01890</name>
</gene>
<dbReference type="InterPro" id="IPR035996">
    <property type="entry name" value="4pyrrol_Methylase_sf"/>
</dbReference>
<comment type="similarity">
    <text evidence="6">Belongs to the methyltransferase superfamily. RsmI family.</text>
</comment>
<feature type="domain" description="Tetrapyrrole methylase" evidence="7">
    <location>
        <begin position="6"/>
        <end position="209"/>
    </location>
</feature>
<comment type="subcellular location">
    <subcellularLocation>
        <location evidence="6">Cytoplasm</location>
    </subcellularLocation>
</comment>